<dbReference type="Pfam" id="PF01039">
    <property type="entry name" value="Carboxyl_trans"/>
    <property type="match status" value="2"/>
</dbReference>
<feature type="region of interest" description="Disordered" evidence="2">
    <location>
        <begin position="391"/>
        <end position="423"/>
    </location>
</feature>
<evidence type="ECO:0000313" key="5">
    <source>
        <dbReference type="EMBL" id="KAF8819130.1"/>
    </source>
</evidence>
<dbReference type="PANTHER" id="PTHR45728">
    <property type="entry name" value="ACETYL-COA CARBOXYLASE, ISOFORM A"/>
    <property type="match status" value="1"/>
</dbReference>
<dbReference type="PROSITE" id="PS50989">
    <property type="entry name" value="COA_CT_CTER"/>
    <property type="match status" value="1"/>
</dbReference>
<dbReference type="Gene3D" id="2.40.460.10">
    <property type="entry name" value="Biotin dependent carboxylase carboxyltransferase"/>
    <property type="match status" value="1"/>
</dbReference>
<dbReference type="InterPro" id="IPR011763">
    <property type="entry name" value="COA_CT_C"/>
</dbReference>
<protein>
    <submittedName>
        <fullName evidence="5">Acetyl-CoA carboxylase ACC1</fullName>
    </submittedName>
</protein>
<dbReference type="Proteomes" id="UP000823046">
    <property type="component" value="Unassembled WGS sequence"/>
</dbReference>
<dbReference type="PROSITE" id="PS50980">
    <property type="entry name" value="COA_CT_NTER"/>
    <property type="match status" value="1"/>
</dbReference>
<dbReference type="EMBL" id="JADAQX010000937">
    <property type="protein sequence ID" value="KAF8819130.1"/>
    <property type="molecule type" value="Genomic_DNA"/>
</dbReference>
<evidence type="ECO:0000256" key="1">
    <source>
        <dbReference type="SAM" id="Coils"/>
    </source>
</evidence>
<feature type="compositionally biased region" description="Polar residues" evidence="2">
    <location>
        <begin position="392"/>
        <end position="423"/>
    </location>
</feature>
<dbReference type="InterPro" id="IPR029045">
    <property type="entry name" value="ClpP/crotonase-like_dom_sf"/>
</dbReference>
<dbReference type="InterPro" id="IPR034733">
    <property type="entry name" value="AcCoA_carboxyl_beta"/>
</dbReference>
<accession>A0ABQ7J617</accession>
<dbReference type="InterPro" id="IPR049076">
    <property type="entry name" value="ACCA"/>
</dbReference>
<name>A0ABQ7J617_9APIC</name>
<sequence length="1227" mass="137927">KEYGEIALEADRIVRACHIRPFQERCEELKKQLENMKTAQEAQKLAEDSSLSAGEDLLAHLFTTNTSVREKALEVYVRRVYRGHRVQDVRTLPSKESFPSSTRLLEASTTLWRFQLRESSGNETPWRVGCLIFSKGFDDLRSSISKYIANVATEANKRFKKAEELGFLSKSFKNVSYVILWMFGTNMCSANVLYIVLPTPQRIQKDTELERKIVEEVEGILKKRSSELQNARIHSVNLVIPNSPMNPRYFSFLEANAFSETKLFRDVPIPSLNDILERSKARRVLMDLLDELDRSVLDPRVTIAPSGRLYLHVIPALNSTVRDVVQKCEGLMMDLRVHFSERLLRLRVDQIELRVHVISPPSASSWNDAFPSSTPLLASLSSKDLLKSAPSTISTPTNTAPSTISTPTNTAPSTISTPTNTAPSTISTFNGKVIRLAATSEDGLWLHTKAFEELPDGITGEPLRYRSLRPGGRTIDSMQPYPLLDRVQEFQMLSSASSPSLLLKDEWKVGQNTLGMLGWLIEMKTPEYPSGRKIVLLANDITHQSGSFGVEEDQFYAKVSEYARLNGLPRIYISCNSGARIGLYEELKDKIHVAWESPTNPSLGFKYLYLTEATFASLASGTVEGEFVEEEGERRFKLKAIIGSPGQYIGVENLRGSGMIAGETSRSYDDTFTLSYVTGRSVGIGAYIVRLGQRVIQMQQSSLILTGYQALNKLLGKEVYASQGQLGGPQIMFQNGISHLVVQNDQEGVKEILRWLSYVPRTRFERIYSKGTSHSPLSTVNSLFMEASPTEMVPNSNSPSTFPNSPPPFLNSPPPFLNSPPPFPTPSLLGDPVDRPISFMPSSNLYNARHLFMGQTLPNGTWQSGFFDKASFKEYLAGWGKGVIVGRARLGGIPVGVIGVDVRSVEARIPADPANPDSREALVPQAGQVWFPDSAYKTAQAIEDFNKGENLPLFIFANWRGFSGGSRDMFGEVLKFGAMIVDALRKYKHPVFVYIPPYGELRGGAWVVVDPSINSQKMEMYADTLSRGGILEPPGICEIKFRKGDQQNLMHKLDPDLLYLDKQLENFQDDTVSIDLKKDIKKRETALMPLYLQIAHAYADLHDRAERMKAKGVIRDSVEWRTSRHFFYWRLKRRLIEDEIKERLRSINPTMCASSIDDMYRRLLPSTVNYEDDEAFVRLFEGNEGKQLTQQFFASLEKTEIQAQVYTLLSELPETERLAFLNTLTVT</sequence>
<dbReference type="Gene3D" id="3.90.226.10">
    <property type="entry name" value="2-enoyl-CoA Hydratase, Chain A, domain 1"/>
    <property type="match status" value="2"/>
</dbReference>
<evidence type="ECO:0000256" key="2">
    <source>
        <dbReference type="SAM" id="MobiDB-lite"/>
    </source>
</evidence>
<evidence type="ECO:0000313" key="6">
    <source>
        <dbReference type="Proteomes" id="UP000823046"/>
    </source>
</evidence>
<dbReference type="SUPFAM" id="SSF52096">
    <property type="entry name" value="ClpP/crotonase"/>
    <property type="match status" value="2"/>
</dbReference>
<feature type="coiled-coil region" evidence="1">
    <location>
        <begin position="19"/>
        <end position="46"/>
    </location>
</feature>
<feature type="domain" description="CoA carboxyltransferase C-terminal" evidence="4">
    <location>
        <begin position="832"/>
        <end position="1146"/>
    </location>
</feature>
<feature type="domain" description="CoA carboxyltransferase N-terminal" evidence="3">
    <location>
        <begin position="508"/>
        <end position="771"/>
    </location>
</feature>
<evidence type="ECO:0000259" key="3">
    <source>
        <dbReference type="PROSITE" id="PS50980"/>
    </source>
</evidence>
<feature type="non-terminal residue" evidence="5">
    <location>
        <position position="1"/>
    </location>
</feature>
<dbReference type="InterPro" id="IPR011762">
    <property type="entry name" value="COA_CT_N"/>
</dbReference>
<keyword evidence="1" id="KW-0175">Coiled coil</keyword>
<dbReference type="Pfam" id="PF08326">
    <property type="entry name" value="ACC_central"/>
    <property type="match status" value="1"/>
</dbReference>
<evidence type="ECO:0000259" key="4">
    <source>
        <dbReference type="PROSITE" id="PS50989"/>
    </source>
</evidence>
<keyword evidence="6" id="KW-1185">Reference proteome</keyword>
<proteinExistence type="predicted"/>
<dbReference type="PANTHER" id="PTHR45728:SF3">
    <property type="entry name" value="ACETYL-COA CARBOXYLASE"/>
    <property type="match status" value="1"/>
</dbReference>
<reference evidence="5 6" key="1">
    <citation type="journal article" date="2020" name="bioRxiv">
        <title>Metabolic contributions of an alphaproteobacterial endosymbiont in the apicomplexan Cardiosporidium cionae.</title>
        <authorList>
            <person name="Hunter E.S."/>
            <person name="Paight C.J."/>
            <person name="Lane C.E."/>
        </authorList>
    </citation>
    <scope>NUCLEOTIDE SEQUENCE [LARGE SCALE GENOMIC DNA]</scope>
    <source>
        <strain evidence="5">ESH_2018</strain>
    </source>
</reference>
<gene>
    <name evidence="5" type="primary">ACC1</name>
    <name evidence="5" type="ORF">IE077_001601</name>
</gene>
<comment type="caution">
    <text evidence="5">The sequence shown here is derived from an EMBL/GenBank/DDBJ whole genome shotgun (WGS) entry which is preliminary data.</text>
</comment>
<organism evidence="5 6">
    <name type="scientific">Cardiosporidium cionae</name>
    <dbReference type="NCBI Taxonomy" id="476202"/>
    <lineage>
        <taxon>Eukaryota</taxon>
        <taxon>Sar</taxon>
        <taxon>Alveolata</taxon>
        <taxon>Apicomplexa</taxon>
        <taxon>Aconoidasida</taxon>
        <taxon>Nephromycida</taxon>
        <taxon>Cardiosporidium</taxon>
    </lineage>
</organism>
<dbReference type="InterPro" id="IPR013537">
    <property type="entry name" value="AcCoA_COase_cen"/>
</dbReference>